<dbReference type="AlphaFoldDB" id="A0A1R0H1P8"/>
<accession>A0A1R0H1P8</accession>
<keyword evidence="2" id="KW-1133">Transmembrane helix</keyword>
<feature type="compositionally biased region" description="Basic and acidic residues" evidence="1">
    <location>
        <begin position="41"/>
        <end position="50"/>
    </location>
</feature>
<feature type="transmembrane region" description="Helical" evidence="2">
    <location>
        <begin position="104"/>
        <end position="124"/>
    </location>
</feature>
<dbReference type="STRING" id="133383.A0A1R0H1P8"/>
<reference evidence="3 4" key="1">
    <citation type="journal article" date="2016" name="Mol. Biol. Evol.">
        <title>Genome-Wide Survey of Gut Fungi (Harpellales) Reveals the First Horizontally Transferred Ubiquitin Gene from a Mosquito Host.</title>
        <authorList>
            <person name="Wang Y."/>
            <person name="White M.M."/>
            <person name="Kvist S."/>
            <person name="Moncalvo J.M."/>
        </authorList>
    </citation>
    <scope>NUCLEOTIDE SEQUENCE [LARGE SCALE GENOMIC DNA]</scope>
    <source>
        <strain evidence="3 4">ALG-7-W6</strain>
    </source>
</reference>
<dbReference type="EMBL" id="LSSL01001100">
    <property type="protein sequence ID" value="OLY83045.1"/>
    <property type="molecule type" value="Genomic_DNA"/>
</dbReference>
<keyword evidence="2" id="KW-0812">Transmembrane</keyword>
<keyword evidence="2" id="KW-0472">Membrane</keyword>
<organism evidence="3 4">
    <name type="scientific">Smittium mucronatum</name>
    <dbReference type="NCBI Taxonomy" id="133383"/>
    <lineage>
        <taxon>Eukaryota</taxon>
        <taxon>Fungi</taxon>
        <taxon>Fungi incertae sedis</taxon>
        <taxon>Zoopagomycota</taxon>
        <taxon>Kickxellomycotina</taxon>
        <taxon>Harpellomycetes</taxon>
        <taxon>Harpellales</taxon>
        <taxon>Legeriomycetaceae</taxon>
        <taxon>Smittium</taxon>
    </lineage>
</organism>
<evidence type="ECO:0000256" key="2">
    <source>
        <dbReference type="SAM" id="Phobius"/>
    </source>
</evidence>
<dbReference type="OrthoDB" id="158360at2759"/>
<evidence type="ECO:0000256" key="1">
    <source>
        <dbReference type="SAM" id="MobiDB-lite"/>
    </source>
</evidence>
<gene>
    <name evidence="3" type="ORF">AYI68_g2824</name>
</gene>
<sequence length="131" mass="14825">MADEHQGLINRFNACKAENERRLNAEKSRLDLLGSSQGPRNRRDNTHADFDPNLSLERSEIEIDGFIGTGMAALDNLKQQRAFLNVPLSITITITPPPVPLSPIFSLSFSLFSYLFLALFPIFLEFKSQHY</sequence>
<keyword evidence="4" id="KW-1185">Reference proteome</keyword>
<feature type="region of interest" description="Disordered" evidence="1">
    <location>
        <begin position="28"/>
        <end position="51"/>
    </location>
</feature>
<dbReference type="Proteomes" id="UP000187455">
    <property type="component" value="Unassembled WGS sequence"/>
</dbReference>
<proteinExistence type="predicted"/>
<evidence type="ECO:0000313" key="4">
    <source>
        <dbReference type="Proteomes" id="UP000187455"/>
    </source>
</evidence>
<comment type="caution">
    <text evidence="3">The sequence shown here is derived from an EMBL/GenBank/DDBJ whole genome shotgun (WGS) entry which is preliminary data.</text>
</comment>
<protein>
    <submittedName>
        <fullName evidence="3">Uncharacterized protein</fullName>
    </submittedName>
</protein>
<name>A0A1R0H1P8_9FUNG</name>
<evidence type="ECO:0000313" key="3">
    <source>
        <dbReference type="EMBL" id="OLY83045.1"/>
    </source>
</evidence>